<dbReference type="GO" id="GO:0008381">
    <property type="term" value="F:mechanosensitive monoatomic ion channel activity"/>
    <property type="evidence" value="ECO:0007669"/>
    <property type="project" value="InterPro"/>
</dbReference>
<comment type="subcellular location">
    <subcellularLocation>
        <location evidence="1">Cell inner membrane</location>
        <topology evidence="1">Multi-pass membrane protein</topology>
    </subcellularLocation>
</comment>
<evidence type="ECO:0000313" key="14">
    <source>
        <dbReference type="Proteomes" id="UP000196053"/>
    </source>
</evidence>
<dbReference type="PANTHER" id="PTHR30414">
    <property type="entry name" value="MINICONDUCTANCE MECHANOSENSITIVE CHANNEL YBDG"/>
    <property type="match status" value="1"/>
</dbReference>
<evidence type="ECO:0000256" key="8">
    <source>
        <dbReference type="ARBA" id="ARBA00093630"/>
    </source>
</evidence>
<dbReference type="Gene3D" id="2.30.30.60">
    <property type="match status" value="1"/>
</dbReference>
<dbReference type="GO" id="GO:0071470">
    <property type="term" value="P:cellular response to osmotic stress"/>
    <property type="evidence" value="ECO:0007669"/>
    <property type="project" value="InterPro"/>
</dbReference>
<dbReference type="SUPFAM" id="SSF50182">
    <property type="entry name" value="Sm-like ribonucleoproteins"/>
    <property type="match status" value="1"/>
</dbReference>
<dbReference type="KEGG" id="hsd:SD1D_0982"/>
<feature type="transmembrane region" description="Helical" evidence="11">
    <location>
        <begin position="85"/>
        <end position="101"/>
    </location>
</feature>
<gene>
    <name evidence="13" type="ORF">SD1D_0982</name>
</gene>
<proteinExistence type="predicted"/>
<feature type="transmembrane region" description="Helical" evidence="11">
    <location>
        <begin position="32"/>
        <end position="53"/>
    </location>
</feature>
<keyword evidence="2" id="KW-1003">Cell membrane</keyword>
<dbReference type="Pfam" id="PF00924">
    <property type="entry name" value="MS_channel_2nd"/>
    <property type="match status" value="1"/>
</dbReference>
<evidence type="ECO:0000256" key="5">
    <source>
        <dbReference type="ARBA" id="ARBA00022989"/>
    </source>
</evidence>
<dbReference type="InterPro" id="IPR010920">
    <property type="entry name" value="LSM_dom_sf"/>
</dbReference>
<keyword evidence="4 11" id="KW-0812">Transmembrane</keyword>
<dbReference type="InterPro" id="IPR030192">
    <property type="entry name" value="YbdG"/>
</dbReference>
<dbReference type="PANTHER" id="PTHR30414:SF0">
    <property type="entry name" value="MINICONDUCTANCE MECHANOSENSITIVE CHANNEL YBDG"/>
    <property type="match status" value="1"/>
</dbReference>
<evidence type="ECO:0000256" key="3">
    <source>
        <dbReference type="ARBA" id="ARBA00022519"/>
    </source>
</evidence>
<dbReference type="AlphaFoldDB" id="A0A0K8J596"/>
<accession>A0A0K8J596</accession>
<dbReference type="FunFam" id="2.30.30.60:FF:000002">
    <property type="entry name" value="Mechanosensitive ion channel family protein"/>
    <property type="match status" value="1"/>
</dbReference>
<dbReference type="InterPro" id="IPR006685">
    <property type="entry name" value="MscS_channel_2nd"/>
</dbReference>
<evidence type="ECO:0000313" key="13">
    <source>
        <dbReference type="EMBL" id="CUH92529.1"/>
    </source>
</evidence>
<keyword evidence="5 11" id="KW-1133">Transmembrane helix</keyword>
<feature type="coiled-coil region" evidence="10">
    <location>
        <begin position="299"/>
        <end position="326"/>
    </location>
</feature>
<evidence type="ECO:0000256" key="6">
    <source>
        <dbReference type="ARBA" id="ARBA00023016"/>
    </source>
</evidence>
<dbReference type="EMBL" id="LN879430">
    <property type="protein sequence ID" value="CUH92529.1"/>
    <property type="molecule type" value="Genomic_DNA"/>
</dbReference>
<name>A0A0K8J596_9FIRM</name>
<keyword evidence="6" id="KW-0346">Stress response</keyword>
<dbReference type="InterPro" id="IPR023408">
    <property type="entry name" value="MscS_beta-dom_sf"/>
</dbReference>
<feature type="transmembrane region" description="Helical" evidence="11">
    <location>
        <begin position="154"/>
        <end position="172"/>
    </location>
</feature>
<evidence type="ECO:0000256" key="7">
    <source>
        <dbReference type="ARBA" id="ARBA00023136"/>
    </source>
</evidence>
<feature type="domain" description="Mechanosensitive ion channel MscS" evidence="12">
    <location>
        <begin position="196"/>
        <end position="264"/>
    </location>
</feature>
<evidence type="ECO:0000256" key="1">
    <source>
        <dbReference type="ARBA" id="ARBA00004429"/>
    </source>
</evidence>
<organism evidence="13 14">
    <name type="scientific">Herbinix luporum</name>
    <dbReference type="NCBI Taxonomy" id="1679721"/>
    <lineage>
        <taxon>Bacteria</taxon>
        <taxon>Bacillati</taxon>
        <taxon>Bacillota</taxon>
        <taxon>Clostridia</taxon>
        <taxon>Lachnospirales</taxon>
        <taxon>Lachnospiraceae</taxon>
        <taxon>Herbinix</taxon>
    </lineage>
</organism>
<evidence type="ECO:0000259" key="12">
    <source>
        <dbReference type="Pfam" id="PF00924"/>
    </source>
</evidence>
<dbReference type="GO" id="GO:0005886">
    <property type="term" value="C:plasma membrane"/>
    <property type="evidence" value="ECO:0007669"/>
    <property type="project" value="UniProtKB-SubCell"/>
</dbReference>
<keyword evidence="3" id="KW-0997">Cell inner membrane</keyword>
<reference evidence="14" key="1">
    <citation type="submission" date="2015-09" db="EMBL/GenBank/DDBJ databases">
        <authorList>
            <person name="Wibberg D."/>
        </authorList>
    </citation>
    <scope>NUCLEOTIDE SEQUENCE [LARGE SCALE GENOMIC DNA]</scope>
    <source>
        <strain evidence="14">SD1D</strain>
    </source>
</reference>
<evidence type="ECO:0000256" key="10">
    <source>
        <dbReference type="SAM" id="Coils"/>
    </source>
</evidence>
<keyword evidence="10" id="KW-0175">Coiled coil</keyword>
<sequence>MNFILWEDSKDMLDLLRTYFKNYGANKGIAEILAALAITFFLLLISILAHFILKKVILRIVTKIIKNNKLAWDDILLERKVIQRVLMMVPGIIIYSAAILYENKELIEVIQRLATTYVLIIMFFVISSVLNAIDDIYRTKPISKLRPIKGFLQVVKIIAYIVNVIIIIANLLDKSPLLLLSSIGALTAVFSFVFKDSILGFIAGIQLTSNDMLRIGDWIDMPKYGADGDVIDITLNTVKVQNFDKTIVTIPAYALISDSFKNWRGMQQFGGRRIKRSIYIDVNTICFCTPEMIEKFKKIHYLEEYISEKEKEIEEYNIKNNIDTNQKINGRRMTNIGTFRVYLQNYINNHPGINQEKITMVRQLAPDEKGLPLEIYGFTKDTIWVNYERVQADIFDHIFAVAGEFGLRIYQKPSGYDIRNATCNDNLNDINKKVN</sequence>
<keyword evidence="7 11" id="KW-0472">Membrane</keyword>
<evidence type="ECO:0000256" key="11">
    <source>
        <dbReference type="SAM" id="Phobius"/>
    </source>
</evidence>
<dbReference type="Proteomes" id="UP000196053">
    <property type="component" value="Chromosome I"/>
</dbReference>
<evidence type="ECO:0000256" key="9">
    <source>
        <dbReference type="ARBA" id="ARBA00093659"/>
    </source>
</evidence>
<keyword evidence="14" id="KW-1185">Reference proteome</keyword>
<protein>
    <recommendedName>
        <fullName evidence="8">Mechanosensing system component YbdG</fullName>
    </recommendedName>
    <alternativeName>
        <fullName evidence="9">Mechanosensitive channel homolog YbdG</fullName>
    </alternativeName>
</protein>
<evidence type="ECO:0000256" key="4">
    <source>
        <dbReference type="ARBA" id="ARBA00022692"/>
    </source>
</evidence>
<feature type="transmembrane region" description="Helical" evidence="11">
    <location>
        <begin position="113"/>
        <end position="133"/>
    </location>
</feature>
<feature type="transmembrane region" description="Helical" evidence="11">
    <location>
        <begin position="178"/>
        <end position="205"/>
    </location>
</feature>
<evidence type="ECO:0000256" key="2">
    <source>
        <dbReference type="ARBA" id="ARBA00022475"/>
    </source>
</evidence>